<dbReference type="Proteomes" id="UP000011116">
    <property type="component" value="Chromosome 5H"/>
</dbReference>
<dbReference type="OrthoDB" id="1155922at2759"/>
<dbReference type="eggNOG" id="ENOG502QTI8">
    <property type="taxonomic scope" value="Eukaryota"/>
</dbReference>
<dbReference type="OMA" id="EFIEWEI"/>
<feature type="domain" description="F-box/LRR-repeat protein 15/At3g58940/PEG3-like LRR" evidence="2">
    <location>
        <begin position="110"/>
        <end position="245"/>
    </location>
</feature>
<organism evidence="3">
    <name type="scientific">Hordeum vulgare subsp. vulgare</name>
    <name type="common">Domesticated barley</name>
    <dbReference type="NCBI Taxonomy" id="112509"/>
    <lineage>
        <taxon>Eukaryota</taxon>
        <taxon>Viridiplantae</taxon>
        <taxon>Streptophyta</taxon>
        <taxon>Embryophyta</taxon>
        <taxon>Tracheophyta</taxon>
        <taxon>Spermatophyta</taxon>
        <taxon>Magnoliopsida</taxon>
        <taxon>Liliopsida</taxon>
        <taxon>Poales</taxon>
        <taxon>Poaceae</taxon>
        <taxon>BOP clade</taxon>
        <taxon>Pooideae</taxon>
        <taxon>Triticodae</taxon>
        <taxon>Triticeae</taxon>
        <taxon>Hordeinae</taxon>
        <taxon>Hordeum</taxon>
    </lineage>
</organism>
<dbReference type="Pfam" id="PF24758">
    <property type="entry name" value="LRR_At5g56370"/>
    <property type="match status" value="1"/>
</dbReference>
<dbReference type="PANTHER" id="PTHR31900">
    <property type="entry name" value="F-BOX/RNI SUPERFAMILY PROTEIN-RELATED"/>
    <property type="match status" value="1"/>
</dbReference>
<sequence>MSTPPRRPPGPLRATEVAVPEPEADVLISLPTGVLDDILDRVGLLDAVRTSALSRAWRRRWEDLPSIDLYFPRPDESKHLRSVDSVLLRCPGRVRRLCAHLDEPHAGRIHDWLLVLSRRGVDTLNLRPSSFHAVLPLPSSIFACGRLTNLRLHACAIPPLPAGFQGFPELRKLALSCVRFRENGQYQLEEIIAASPLLEKLVFWGVEILGDFKEWVIQGTNIQDIQISSSKDLGWVIGEVPSLHSANIDIMDYLGARDFTKFLAGFSNITKLVICTRHSPLNGAIILETLQCTFVNLKSLTLYTHFCELPSILSTYCLLRNAPNLERLKILIDNSVEHKFEAHGEFHNSQWTDSMCANLQSVQMTGIHWLPNEMSFIELILSKAGFLRTLSIIHGEECSMSNEGAMNKIQNYRRASTHVEVLFKGKATVRFSRS</sequence>
<dbReference type="AlphaFoldDB" id="F2DPP7"/>
<dbReference type="SUPFAM" id="SSF52047">
    <property type="entry name" value="RNI-like"/>
    <property type="match status" value="1"/>
</dbReference>
<feature type="domain" description="F-box" evidence="1">
    <location>
        <begin position="28"/>
        <end position="65"/>
    </location>
</feature>
<dbReference type="PANTHER" id="PTHR31900:SF27">
    <property type="entry name" value="FBD DOMAIN-CONTAINING PROTEIN"/>
    <property type="match status" value="1"/>
</dbReference>
<reference evidence="4" key="3">
    <citation type="submission" date="2020-10" db="EMBL/GenBank/DDBJ databases">
        <authorList>
            <person name="Scholz U."/>
            <person name="Mascher M."/>
            <person name="Fiebig A."/>
        </authorList>
    </citation>
    <scope>NUCLEOTIDE SEQUENCE [LARGE SCALE GENOMIC DNA]</scope>
    <source>
        <strain evidence="4">cv. Morex</strain>
    </source>
</reference>
<dbReference type="Pfam" id="PF00646">
    <property type="entry name" value="F-box"/>
    <property type="match status" value="1"/>
</dbReference>
<dbReference type="Gramene" id="HORVU.MOREX.r2.5HG0397680.1">
    <property type="protein sequence ID" value="HORVU.MOREX.r2.5HG0397680.1"/>
    <property type="gene ID" value="HORVU.MOREX.r2.5HG0397680"/>
</dbReference>
<reference evidence="3" key="1">
    <citation type="journal article" date="2011" name="Plant Physiol.">
        <title>Comprehensive sequence analysis of 24,783 barley full-length cDNAs derived from 12 clone libraries.</title>
        <authorList>
            <person name="Matsumoto T."/>
            <person name="Tanaka T."/>
            <person name="Sakai H."/>
            <person name="Amano N."/>
            <person name="Kanamori H."/>
            <person name="Kurita K."/>
            <person name="Kikuta A."/>
            <person name="Kamiya K."/>
            <person name="Yamamoto M."/>
            <person name="Ikawa H."/>
            <person name="Fujii N."/>
            <person name="Hori K."/>
            <person name="Itoh T."/>
            <person name="Sato K."/>
        </authorList>
    </citation>
    <scope>NUCLEOTIDE SEQUENCE</scope>
    <source>
        <tissue evidence="3">Shoot and root</tissue>
    </source>
</reference>
<dbReference type="EMBL" id="AK365865">
    <property type="protein sequence ID" value="BAJ97068.1"/>
    <property type="molecule type" value="mRNA"/>
</dbReference>
<dbReference type="ExpressionAtlas" id="F2DPP7">
    <property type="expression patterns" value="baseline"/>
</dbReference>
<dbReference type="InterPro" id="IPR001810">
    <property type="entry name" value="F-box_dom"/>
</dbReference>
<dbReference type="EnsemblPlants" id="HORVU.MOREX.r3.5HG0479950.1">
    <property type="protein sequence ID" value="HORVU.MOREX.r3.5HG0479950.1"/>
    <property type="gene ID" value="HORVU.MOREX.r3.5HG0479950"/>
</dbReference>
<evidence type="ECO:0000259" key="1">
    <source>
        <dbReference type="Pfam" id="PF00646"/>
    </source>
</evidence>
<dbReference type="PaxDb" id="4513-MLOC_57248.1"/>
<proteinExistence type="evidence at transcript level"/>
<protein>
    <submittedName>
        <fullName evidence="3">Predicted protein</fullName>
    </submittedName>
</protein>
<reference evidence="4" key="4">
    <citation type="submission" date="2022-01" db="UniProtKB">
        <authorList>
            <consortium name="EnsemblPlants"/>
        </authorList>
    </citation>
    <scope>IDENTIFICATION</scope>
    <source>
        <strain evidence="4">subsp. vulgare</strain>
    </source>
</reference>
<dbReference type="InterPro" id="IPR055411">
    <property type="entry name" value="LRR_FXL15/At3g58940/PEG3-like"/>
</dbReference>
<evidence type="ECO:0000313" key="4">
    <source>
        <dbReference type="EnsemblPlants" id="HORVU.MOREX.r3.5HG0479950.1"/>
    </source>
</evidence>
<accession>F2DPP7</accession>
<dbReference type="InterPro" id="IPR050232">
    <property type="entry name" value="FBL13/AtMIF1-like"/>
</dbReference>
<evidence type="ECO:0000259" key="2">
    <source>
        <dbReference type="Pfam" id="PF24758"/>
    </source>
</evidence>
<dbReference type="InterPro" id="IPR036047">
    <property type="entry name" value="F-box-like_dom_sf"/>
</dbReference>
<dbReference type="RefSeq" id="XP_044948010.1">
    <property type="nucleotide sequence ID" value="XM_045092075.1"/>
</dbReference>
<dbReference type="Gene3D" id="3.80.10.10">
    <property type="entry name" value="Ribonuclease Inhibitor"/>
    <property type="match status" value="1"/>
</dbReference>
<dbReference type="Gramene" id="HORVU.MOREX.r3.5HG0479950.1">
    <property type="protein sequence ID" value="HORVU.MOREX.r3.5HG0479950.1"/>
    <property type="gene ID" value="HORVU.MOREX.r3.5HG0479950"/>
</dbReference>
<dbReference type="KEGG" id="hvg:123397547"/>
<gene>
    <name evidence="4" type="primary">LOC123397547</name>
</gene>
<dbReference type="HOGENOM" id="CLU_010721_12_1_1"/>
<dbReference type="SUPFAM" id="SSF81383">
    <property type="entry name" value="F-box domain"/>
    <property type="match status" value="1"/>
</dbReference>
<evidence type="ECO:0000313" key="5">
    <source>
        <dbReference type="Proteomes" id="UP000011116"/>
    </source>
</evidence>
<dbReference type="GeneID" id="123397547"/>
<name>F2DPP7_HORVV</name>
<dbReference type="InterPro" id="IPR032675">
    <property type="entry name" value="LRR_dom_sf"/>
</dbReference>
<keyword evidence="5" id="KW-1185">Reference proteome</keyword>
<evidence type="ECO:0000313" key="3">
    <source>
        <dbReference type="EMBL" id="BAJ97068.1"/>
    </source>
</evidence>
<reference evidence="5" key="2">
    <citation type="journal article" date="2012" name="Nature">
        <title>A physical, genetic and functional sequence assembly of the barley genome.</title>
        <authorList>
            <consortium name="The International Barley Genome Sequencing Consortium"/>
            <person name="Mayer K.F."/>
            <person name="Waugh R."/>
            <person name="Brown J.W."/>
            <person name="Schulman A."/>
            <person name="Langridge P."/>
            <person name="Platzer M."/>
            <person name="Fincher G.B."/>
            <person name="Muehlbauer G.J."/>
            <person name="Sato K."/>
            <person name="Close T.J."/>
            <person name="Wise R.P."/>
            <person name="Stein N."/>
        </authorList>
    </citation>
    <scope>NUCLEOTIDE SEQUENCE [LARGE SCALE GENOMIC DNA]</scope>
    <source>
        <strain evidence="5">cv. Morex</strain>
    </source>
</reference>